<dbReference type="PANTHER" id="PTHR46890">
    <property type="entry name" value="NON-LTR RETROLELEMENT REVERSE TRANSCRIPTASE-LIKE PROTEIN-RELATED"/>
    <property type="match status" value="1"/>
</dbReference>
<feature type="domain" description="Reverse transcriptase" evidence="1">
    <location>
        <begin position="736"/>
        <end position="861"/>
    </location>
</feature>
<evidence type="ECO:0000313" key="3">
    <source>
        <dbReference type="Proteomes" id="UP000288805"/>
    </source>
</evidence>
<name>A0A438IPF9_VITVI</name>
<protein>
    <submittedName>
        <fullName evidence="2">Transposon TX1 uncharacterized 149 kDa protein</fullName>
    </submittedName>
</protein>
<dbReference type="InterPro" id="IPR000477">
    <property type="entry name" value="RT_dom"/>
</dbReference>
<dbReference type="PANTHER" id="PTHR46890:SF50">
    <property type="entry name" value="RNA-DIRECTED DNA POLYMERASE, EUKARYOTA, REVERSE TRANSCRIPTASE ZINC-BINDING DOMAIN PROTEIN-RELATED"/>
    <property type="match status" value="1"/>
</dbReference>
<dbReference type="Pfam" id="PF00078">
    <property type="entry name" value="RVT_1"/>
    <property type="match status" value="1"/>
</dbReference>
<gene>
    <name evidence="2" type="primary">YTX2_206</name>
    <name evidence="2" type="ORF">CK203_032181</name>
</gene>
<evidence type="ECO:0000313" key="2">
    <source>
        <dbReference type="EMBL" id="RVW98600.1"/>
    </source>
</evidence>
<dbReference type="EMBL" id="QGNW01000092">
    <property type="protein sequence ID" value="RVW98600.1"/>
    <property type="molecule type" value="Genomic_DNA"/>
</dbReference>
<sequence length="1147" mass="131139">MVKPFLERSYVEVVKRSRSRDRNTVRVEFNKRRGSGEIGIVNGKWGLKGKLGLARLEKGRWARILVKTNGKDLPSALEIKVEEVCYSFSLWWEIRPSLRKASVDSRETTGRTRGEVRGDATAHVGEWVGREVIANRFQVGSVARSSLDPLAFGPSSSGLAVGSKGTKRAGGLSLLGPPVDLKLKCATVDEAGPTAGLSSSKAEWWAAKVESPLLLGWLAWKGNLEAEFLKLWETEDMRKQQMEDNQKATERALVEEALRYGYVLNSWGKRVSGSSPSISLSFGQIPKGEYYDHSGALREGSQEGIPLRMITIDGSAEEDNAYWDLVEVNSDNNKDRGSEWGLTLSEPQEVRGEKEIRWEESSLAKFSHFLGFSIEGLEKKILNFLVKSRKRRERIHSKGLLEKSKFEREIKRLECSINYEGRNKQKCLYRAEGDKNSTYDRGCGEKLRFGEILRLEGFGCCWFCERYLDLLGQKSKLPRPISDHFLILLEGGGLRRGPSPFRFENMWLKVEGFKDLIQSWWQRIVVRGSASFRLVTKMKELKQKLKAWNRDVFGRLECNKASALQQVEFWDLVESERSLSEEETELKKEAKESYKKWVSLEEVHWRQLSRELWLREGDRNTGFFHQEQEVREGVVNAYHQMLSEDSDWKTDIRRLQLDQLSEQEVEGLEIPFSEEEVHFALMDMNGDKAPDPNGFTVAFWQNCWDFVKEEVLELFKEFHEQSSFLKSLNNTFLVLIPKKGGAEDLGDFRPISLLGGLYKLLAKVLAYRLKKVIGKVVSLDQNAFVMGRQILDASLIANEMGFGSKWLGWMWRCISIAKFSVLVNGVLTRFFPSTKGLRQGDPLSPFLFVMGMEVLSALIRRVVEGGFLSRCTALGLRINLAKSEIIPVGEVEEVEVMAVELGCRVGSLPSHYLGLPLGAPNKAPSVWDEVEERVRRRLALWKRQYISKGGRITLIKSMMASMPIYQMSLFRMPKENGGLDLRKLALLNKALLGKWIWRFACDKKNLWKQVILAKYGQEGLGWRTKKANGAFGVGVWKEILKETDWCWENMVLTVGNGTKIRFWTDHWCGRTTLSQSFPHLFAMAVHRNATVEEMWDQNCDQGGWNLRFLRDFNDWELDTIGNLLHVLRGHRLSLEEDSVSWKEGRKG</sequence>
<dbReference type="Proteomes" id="UP000288805">
    <property type="component" value="Unassembled WGS sequence"/>
</dbReference>
<evidence type="ECO:0000259" key="1">
    <source>
        <dbReference type="Pfam" id="PF00078"/>
    </source>
</evidence>
<dbReference type="AlphaFoldDB" id="A0A438IPF9"/>
<accession>A0A438IPF9</accession>
<reference evidence="2 3" key="1">
    <citation type="journal article" date="2018" name="PLoS Genet.">
        <title>Population sequencing reveals clonal diversity and ancestral inbreeding in the grapevine cultivar Chardonnay.</title>
        <authorList>
            <person name="Roach M.J."/>
            <person name="Johnson D.L."/>
            <person name="Bohlmann J."/>
            <person name="van Vuuren H.J."/>
            <person name="Jones S.J."/>
            <person name="Pretorius I.S."/>
            <person name="Schmidt S.A."/>
            <person name="Borneman A.R."/>
        </authorList>
    </citation>
    <scope>NUCLEOTIDE SEQUENCE [LARGE SCALE GENOMIC DNA]</scope>
    <source>
        <strain evidence="3">cv. Chardonnay</strain>
        <tissue evidence="2">Leaf</tissue>
    </source>
</reference>
<dbReference type="CDD" id="cd01650">
    <property type="entry name" value="RT_nLTR_like"/>
    <property type="match status" value="1"/>
</dbReference>
<dbReference type="SUPFAM" id="SSF56672">
    <property type="entry name" value="DNA/RNA polymerases"/>
    <property type="match status" value="1"/>
</dbReference>
<comment type="caution">
    <text evidence="2">The sequence shown here is derived from an EMBL/GenBank/DDBJ whole genome shotgun (WGS) entry which is preliminary data.</text>
</comment>
<organism evidence="2 3">
    <name type="scientific">Vitis vinifera</name>
    <name type="common">Grape</name>
    <dbReference type="NCBI Taxonomy" id="29760"/>
    <lineage>
        <taxon>Eukaryota</taxon>
        <taxon>Viridiplantae</taxon>
        <taxon>Streptophyta</taxon>
        <taxon>Embryophyta</taxon>
        <taxon>Tracheophyta</taxon>
        <taxon>Spermatophyta</taxon>
        <taxon>Magnoliopsida</taxon>
        <taxon>eudicotyledons</taxon>
        <taxon>Gunneridae</taxon>
        <taxon>Pentapetalae</taxon>
        <taxon>rosids</taxon>
        <taxon>Vitales</taxon>
        <taxon>Vitaceae</taxon>
        <taxon>Viteae</taxon>
        <taxon>Vitis</taxon>
    </lineage>
</organism>
<proteinExistence type="predicted"/>
<dbReference type="InterPro" id="IPR043502">
    <property type="entry name" value="DNA/RNA_pol_sf"/>
</dbReference>
<dbReference type="InterPro" id="IPR052343">
    <property type="entry name" value="Retrotransposon-Effector_Assoc"/>
</dbReference>